<dbReference type="Proteomes" id="UP000199181">
    <property type="component" value="Unassembled WGS sequence"/>
</dbReference>
<feature type="transmembrane region" description="Helical" evidence="1">
    <location>
        <begin position="71"/>
        <end position="91"/>
    </location>
</feature>
<accession>A0A1I0KTX7</accession>
<evidence type="ECO:0008006" key="4">
    <source>
        <dbReference type="Google" id="ProtNLM"/>
    </source>
</evidence>
<feature type="transmembrane region" description="Helical" evidence="1">
    <location>
        <begin position="124"/>
        <end position="147"/>
    </location>
</feature>
<dbReference type="AlphaFoldDB" id="A0A1I0KTX7"/>
<feature type="transmembrane region" description="Helical" evidence="1">
    <location>
        <begin position="98"/>
        <end position="118"/>
    </location>
</feature>
<protein>
    <recommendedName>
        <fullName evidence="4">MerC mercury resistance protein</fullName>
    </recommendedName>
</protein>
<evidence type="ECO:0000313" key="2">
    <source>
        <dbReference type="EMBL" id="SEU29525.1"/>
    </source>
</evidence>
<feature type="transmembrane region" description="Helical" evidence="1">
    <location>
        <begin position="38"/>
        <end position="59"/>
    </location>
</feature>
<name>A0A1I0KTX7_9BACT</name>
<dbReference type="EMBL" id="FOIJ01000014">
    <property type="protein sequence ID" value="SEU29525.1"/>
    <property type="molecule type" value="Genomic_DNA"/>
</dbReference>
<evidence type="ECO:0000256" key="1">
    <source>
        <dbReference type="SAM" id="Phobius"/>
    </source>
</evidence>
<keyword evidence="1" id="KW-0472">Membrane</keyword>
<keyword evidence="1" id="KW-0812">Transmembrane</keyword>
<keyword evidence="3" id="KW-1185">Reference proteome</keyword>
<proteinExistence type="predicted"/>
<sequence>MAMNGELAQTCHCHVAAAPPAEAKGTVAERASRPMLTALLSIVLAFFPKCAVCWTAYMGMFGSVWLARTPYVAWFYPVLLGLSALNLLLLLKRAPKRGYGPVLFNLAGIAIILGGRSMFPQDRWFLFCGMALMVVTPLVNSFTADCFKAVAFLFTRKGDQS</sequence>
<gene>
    <name evidence="2" type="ORF">SAMN05443639_114122</name>
</gene>
<evidence type="ECO:0000313" key="3">
    <source>
        <dbReference type="Proteomes" id="UP000199181"/>
    </source>
</evidence>
<dbReference type="RefSeq" id="WP_143076160.1">
    <property type="nucleotide sequence ID" value="NZ_FOIJ01000014.1"/>
</dbReference>
<keyword evidence="1" id="KW-1133">Transmembrane helix</keyword>
<organism evidence="2 3">
    <name type="scientific">Stigmatella erecta</name>
    <dbReference type="NCBI Taxonomy" id="83460"/>
    <lineage>
        <taxon>Bacteria</taxon>
        <taxon>Pseudomonadati</taxon>
        <taxon>Myxococcota</taxon>
        <taxon>Myxococcia</taxon>
        <taxon>Myxococcales</taxon>
        <taxon>Cystobacterineae</taxon>
        <taxon>Archangiaceae</taxon>
        <taxon>Stigmatella</taxon>
    </lineage>
</organism>
<reference evidence="3" key="1">
    <citation type="submission" date="2016-10" db="EMBL/GenBank/DDBJ databases">
        <authorList>
            <person name="Varghese N."/>
            <person name="Submissions S."/>
        </authorList>
    </citation>
    <scope>NUCLEOTIDE SEQUENCE [LARGE SCALE GENOMIC DNA]</scope>
    <source>
        <strain evidence="3">DSM 16858</strain>
    </source>
</reference>